<evidence type="ECO:0000313" key="4">
    <source>
        <dbReference type="EMBL" id="CAA9491387.1"/>
    </source>
</evidence>
<feature type="compositionally biased region" description="Basic residues" evidence="2">
    <location>
        <begin position="30"/>
        <end position="47"/>
    </location>
</feature>
<accession>A0A6J4S6Z8</accession>
<dbReference type="InterPro" id="IPR001638">
    <property type="entry name" value="Solute-binding_3/MltF_N"/>
</dbReference>
<dbReference type="AlphaFoldDB" id="A0A6J4S6Z8"/>
<proteinExistence type="predicted"/>
<dbReference type="SUPFAM" id="SSF53850">
    <property type="entry name" value="Periplasmic binding protein-like II"/>
    <property type="match status" value="1"/>
</dbReference>
<feature type="domain" description="Solute-binding protein family 3/N-terminal" evidence="3">
    <location>
        <begin position="109"/>
        <end position="307"/>
    </location>
</feature>
<evidence type="ECO:0000256" key="1">
    <source>
        <dbReference type="ARBA" id="ARBA00022729"/>
    </source>
</evidence>
<evidence type="ECO:0000256" key="2">
    <source>
        <dbReference type="SAM" id="MobiDB-lite"/>
    </source>
</evidence>
<dbReference type="SMART" id="SM00062">
    <property type="entry name" value="PBPb"/>
    <property type="match status" value="1"/>
</dbReference>
<dbReference type="PANTHER" id="PTHR35936:SF17">
    <property type="entry name" value="ARGININE-BINDING EXTRACELLULAR PROTEIN ARTP"/>
    <property type="match status" value="1"/>
</dbReference>
<feature type="region of interest" description="Disordered" evidence="2">
    <location>
        <begin position="1"/>
        <end position="72"/>
    </location>
</feature>
<dbReference type="PANTHER" id="PTHR35936">
    <property type="entry name" value="MEMBRANE-BOUND LYTIC MUREIN TRANSGLYCOSYLASE F"/>
    <property type="match status" value="1"/>
</dbReference>
<dbReference type="EMBL" id="CADCVR010000043">
    <property type="protein sequence ID" value="CAA9491387.1"/>
    <property type="molecule type" value="Genomic_DNA"/>
</dbReference>
<protein>
    <recommendedName>
        <fullName evidence="3">Solute-binding protein family 3/N-terminal domain-containing protein</fullName>
    </recommendedName>
</protein>
<keyword evidence="1" id="KW-0732">Signal</keyword>
<gene>
    <name evidence="4" type="ORF">AVDCRST_MAG53-1480</name>
</gene>
<dbReference type="Pfam" id="PF00497">
    <property type="entry name" value="SBP_bac_3"/>
    <property type="match status" value="1"/>
</dbReference>
<reference evidence="4" key="1">
    <citation type="submission" date="2020-02" db="EMBL/GenBank/DDBJ databases">
        <authorList>
            <person name="Meier V. D."/>
        </authorList>
    </citation>
    <scope>NUCLEOTIDE SEQUENCE</scope>
    <source>
        <strain evidence="4">AVDCRST_MAG53</strain>
    </source>
</reference>
<feature type="compositionally biased region" description="Low complexity" evidence="2">
    <location>
        <begin position="11"/>
        <end position="29"/>
    </location>
</feature>
<dbReference type="Gene3D" id="3.40.190.10">
    <property type="entry name" value="Periplasmic binding protein-like II"/>
    <property type="match status" value="1"/>
</dbReference>
<organism evidence="4">
    <name type="scientific">uncultured Solirubrobacteraceae bacterium</name>
    <dbReference type="NCBI Taxonomy" id="1162706"/>
    <lineage>
        <taxon>Bacteria</taxon>
        <taxon>Bacillati</taxon>
        <taxon>Actinomycetota</taxon>
        <taxon>Thermoleophilia</taxon>
        <taxon>Solirubrobacterales</taxon>
        <taxon>Solirubrobacteraceae</taxon>
        <taxon>environmental samples</taxon>
    </lineage>
</organism>
<name>A0A6J4S6Z8_9ACTN</name>
<evidence type="ECO:0000259" key="3">
    <source>
        <dbReference type="SMART" id="SM00062"/>
    </source>
</evidence>
<sequence>MLIIATPVERSTSSDSTAPSSTGGLSRVRSQNRVRPRRPRRRRHRRSLCSPLSERVGCARASAGTDGPQMKRPRRKIRIAVALAAAVVLSGCELPRDPDRTLDRVRDTTMRVGVTENDPWVQLADPDDPQGVEPTLVRRFAAALNAQVEWIEGSEEDLIGALKEGQLDLVVGGLTRKSPWKTQAALTRPYLSTRVLVGVPPATRVPEDLDEVAVAFERGSEAGGLLGRKTDAKPVAVDQLRNARGAAATDDWLLDDLRLRPTGVELSKSDHVIAAPLGENAWLVRLERFLLTRRGEIRALLERTGKP</sequence>